<dbReference type="Gene3D" id="1.20.210.10">
    <property type="entry name" value="Cytochrome c oxidase-like, subunit I domain"/>
    <property type="match status" value="1"/>
</dbReference>
<dbReference type="GO" id="GO:0016020">
    <property type="term" value="C:membrane"/>
    <property type="evidence" value="ECO:0007669"/>
    <property type="project" value="InterPro"/>
</dbReference>
<evidence type="ECO:0000256" key="1">
    <source>
        <dbReference type="SAM" id="Phobius"/>
    </source>
</evidence>
<dbReference type="GO" id="GO:0004129">
    <property type="term" value="F:cytochrome-c oxidase activity"/>
    <property type="evidence" value="ECO:0007669"/>
    <property type="project" value="InterPro"/>
</dbReference>
<reference evidence="2" key="1">
    <citation type="submission" date="2019-08" db="EMBL/GenBank/DDBJ databases">
        <authorList>
            <person name="Kucharzyk K."/>
            <person name="Murdoch R.W."/>
            <person name="Higgins S."/>
            <person name="Loffler F."/>
        </authorList>
    </citation>
    <scope>NUCLEOTIDE SEQUENCE</scope>
</reference>
<name>A0A645DT27_9ZZZZ</name>
<dbReference type="GO" id="GO:0009060">
    <property type="term" value="P:aerobic respiration"/>
    <property type="evidence" value="ECO:0007669"/>
    <property type="project" value="InterPro"/>
</dbReference>
<feature type="transmembrane region" description="Helical" evidence="1">
    <location>
        <begin position="5"/>
        <end position="22"/>
    </location>
</feature>
<dbReference type="SUPFAM" id="SSF81442">
    <property type="entry name" value="Cytochrome c oxidase subunit I-like"/>
    <property type="match status" value="1"/>
</dbReference>
<evidence type="ECO:0000313" key="2">
    <source>
        <dbReference type="EMBL" id="MPM91602.1"/>
    </source>
</evidence>
<sequence length="72" mass="8331">MLFELLLISLSGTLGVGHHYWWQGLDEYWIAIGGIFSALEPLPLALMVIEAWKNQREKLYSGQDFHYSTPFM</sequence>
<organism evidence="2">
    <name type="scientific">bioreactor metagenome</name>
    <dbReference type="NCBI Taxonomy" id="1076179"/>
    <lineage>
        <taxon>unclassified sequences</taxon>
        <taxon>metagenomes</taxon>
        <taxon>ecological metagenomes</taxon>
    </lineage>
</organism>
<protein>
    <submittedName>
        <fullName evidence="2">Uncharacterized protein</fullName>
    </submittedName>
</protein>
<dbReference type="InterPro" id="IPR036927">
    <property type="entry name" value="Cyt_c_oxase-like_su1_sf"/>
</dbReference>
<dbReference type="EMBL" id="VSSQ01038638">
    <property type="protein sequence ID" value="MPM91602.1"/>
    <property type="molecule type" value="Genomic_DNA"/>
</dbReference>
<keyword evidence="1" id="KW-1133">Transmembrane helix</keyword>
<dbReference type="GO" id="GO:0020037">
    <property type="term" value="F:heme binding"/>
    <property type="evidence" value="ECO:0007669"/>
    <property type="project" value="InterPro"/>
</dbReference>
<gene>
    <name evidence="2" type="ORF">SDC9_138733</name>
</gene>
<proteinExistence type="predicted"/>
<keyword evidence="1" id="KW-0472">Membrane</keyword>
<dbReference type="Pfam" id="PF00115">
    <property type="entry name" value="COX1"/>
    <property type="match status" value="1"/>
</dbReference>
<feature type="transmembrane region" description="Helical" evidence="1">
    <location>
        <begin position="28"/>
        <end position="49"/>
    </location>
</feature>
<accession>A0A645DT27</accession>
<comment type="caution">
    <text evidence="2">The sequence shown here is derived from an EMBL/GenBank/DDBJ whole genome shotgun (WGS) entry which is preliminary data.</text>
</comment>
<keyword evidence="1" id="KW-0812">Transmembrane</keyword>
<dbReference type="AlphaFoldDB" id="A0A645DT27"/>
<dbReference type="InterPro" id="IPR000883">
    <property type="entry name" value="Cyt_C_Oxase_1"/>
</dbReference>